<dbReference type="EMBL" id="UPSH01000001">
    <property type="protein sequence ID" value="VBB18287.1"/>
    <property type="molecule type" value="Genomic_DNA"/>
</dbReference>
<dbReference type="SMART" id="SM00355">
    <property type="entry name" value="ZnF_C2H2"/>
    <property type="match status" value="2"/>
</dbReference>
<dbReference type="PROSITE" id="PS50157">
    <property type="entry name" value="ZINC_FINGER_C2H2_2"/>
    <property type="match status" value="2"/>
</dbReference>
<dbReference type="Proteomes" id="UP000594342">
    <property type="component" value="Unassembled WGS sequence"/>
</dbReference>
<dbReference type="InterPro" id="IPR036236">
    <property type="entry name" value="Znf_C2H2_sf"/>
</dbReference>
<keyword evidence="1" id="KW-0863">Zinc-finger</keyword>
<protein>
    <recommendedName>
        <fullName evidence="3">C2H2-type domain-containing protein</fullName>
    </recommendedName>
</protein>
<reference evidence="4 5" key="1">
    <citation type="submission" date="2018-10" db="EMBL/GenBank/DDBJ databases">
        <authorList>
            <consortium name="IHU Genomes"/>
        </authorList>
    </citation>
    <scope>NUCLEOTIDE SEQUENCE [LARGE SCALE GENOMIC DNA]</scope>
    <source>
        <strain evidence="4 5">A1</strain>
    </source>
</reference>
<organism evidence="4 5">
    <name type="scientific">Yasminevirus sp. GU-2018</name>
    <dbReference type="NCBI Taxonomy" id="2420051"/>
    <lineage>
        <taxon>Viruses</taxon>
        <taxon>Varidnaviria</taxon>
        <taxon>Bamfordvirae</taxon>
        <taxon>Nucleocytoviricota</taxon>
        <taxon>Megaviricetes</taxon>
        <taxon>Imitervirales</taxon>
        <taxon>Mimiviridae</taxon>
        <taxon>Klosneuvirinae</taxon>
        <taxon>Yasminevirus</taxon>
        <taxon>Yasminevirus saudimassiliense</taxon>
    </lineage>
</organism>
<evidence type="ECO:0000259" key="3">
    <source>
        <dbReference type="PROSITE" id="PS50157"/>
    </source>
</evidence>
<evidence type="ECO:0000256" key="2">
    <source>
        <dbReference type="SAM" id="Coils"/>
    </source>
</evidence>
<gene>
    <name evidence="4" type="ORF">YASMINEVIRUS_750</name>
</gene>
<sequence>MGEFDCEGCGKSFNRKEHLEYHISHGACKDNKHYCKLCDKGFTTATSMYRHMRSSCKVKKQNDDEKESVYNRLLQLEEENKKLAETQRKSDLTNRLRIEKLAKDNAKLKNDIKKVQAASKVAKITNNTTNNNTTNNTNSGVIVNMQNHGVINNITLVAYGTEDMSKLSQADILKALQSGYYSTVKLTEAVHFNPKHPEYHNVYISNMKDKYAMMFDGKDWTLTTKEDLISKIYDDKKNYIEENLDTFIASLPPSRKKALERWLDTDDEDAKIKEIKDSIKLLLYNSKEMTLKQKKLVNKSKSIKALKLE</sequence>
<dbReference type="SUPFAM" id="SSF57667">
    <property type="entry name" value="beta-beta-alpha zinc fingers"/>
    <property type="match status" value="1"/>
</dbReference>
<feature type="domain" description="C2H2-type" evidence="3">
    <location>
        <begin position="33"/>
        <end position="60"/>
    </location>
</feature>
<dbReference type="GO" id="GO:0008270">
    <property type="term" value="F:zinc ion binding"/>
    <property type="evidence" value="ECO:0007669"/>
    <property type="project" value="UniProtKB-KW"/>
</dbReference>
<keyword evidence="2" id="KW-0175">Coiled coil</keyword>
<name>A0A5K0U8R6_9VIRU</name>
<evidence type="ECO:0000313" key="5">
    <source>
        <dbReference type="Proteomes" id="UP000594342"/>
    </source>
</evidence>
<evidence type="ECO:0000313" key="4">
    <source>
        <dbReference type="EMBL" id="VBB18287.1"/>
    </source>
</evidence>
<dbReference type="Pfam" id="PF00096">
    <property type="entry name" value="zf-C2H2"/>
    <property type="match status" value="2"/>
</dbReference>
<feature type="domain" description="C2H2-type" evidence="3">
    <location>
        <begin position="4"/>
        <end position="22"/>
    </location>
</feature>
<keyword evidence="5" id="KW-1185">Reference proteome</keyword>
<comment type="caution">
    <text evidence="4">The sequence shown here is derived from an EMBL/GenBank/DDBJ whole genome shotgun (WGS) entry which is preliminary data.</text>
</comment>
<keyword evidence="1" id="KW-0862">Zinc</keyword>
<accession>A0A5K0U8R6</accession>
<evidence type="ECO:0000256" key="1">
    <source>
        <dbReference type="PROSITE-ProRule" id="PRU00042"/>
    </source>
</evidence>
<dbReference type="InterPro" id="IPR013087">
    <property type="entry name" value="Znf_C2H2_type"/>
</dbReference>
<dbReference type="Gene3D" id="3.30.160.60">
    <property type="entry name" value="Classic Zinc Finger"/>
    <property type="match status" value="1"/>
</dbReference>
<feature type="coiled-coil region" evidence="2">
    <location>
        <begin position="59"/>
        <end position="118"/>
    </location>
</feature>
<keyword evidence="1" id="KW-0479">Metal-binding</keyword>
<proteinExistence type="predicted"/>